<dbReference type="PANTHER" id="PTHR43569:SF2">
    <property type="entry name" value="AMIDOHYDROLASE-RELATED DOMAIN-CONTAINING PROTEIN"/>
    <property type="match status" value="1"/>
</dbReference>
<feature type="domain" description="Amidohydrolase-related" evidence="2">
    <location>
        <begin position="229"/>
        <end position="327"/>
    </location>
</feature>
<sequence>MQQRILDTHIHLWPSTALSTTDHTWMQPGHKLTRRHGITEYRASTSSSPFQPAGFVYVETDRHLPSLTPESSSPDTISDEELKKWARAPLQELEFLRRVVEGSSEDLENDGFDPASDPELVKGLVVWAPFHLPSAVFDRYLAIAEKTLGEKAWKRVVGFRYLLQGQGVEGVKTAAENAEFVGNVVKLAGMDGGKGKVFDVGADAHRDGIEAVEVVGELVEKVRKNGGVKVRFVLNHLGKPNLSTPSSNYPSFSRYKAALQRYASDPNIYMKVSGALNEFEPTPTPADPLEILETLTPYFDHVYSVFGAKRLMFGSDWPVCNVGGPKGETEGEESNWSVWRSVVARWMGDRELTAEECEFIWSKTGTIAYGIEGFAMTAGSGREMSIGF</sequence>
<organism evidence="3 4">
    <name type="scientific">Periconia macrospinosa</name>
    <dbReference type="NCBI Taxonomy" id="97972"/>
    <lineage>
        <taxon>Eukaryota</taxon>
        <taxon>Fungi</taxon>
        <taxon>Dikarya</taxon>
        <taxon>Ascomycota</taxon>
        <taxon>Pezizomycotina</taxon>
        <taxon>Dothideomycetes</taxon>
        <taxon>Pleosporomycetidae</taxon>
        <taxon>Pleosporales</taxon>
        <taxon>Massarineae</taxon>
        <taxon>Periconiaceae</taxon>
        <taxon>Periconia</taxon>
    </lineage>
</organism>
<evidence type="ECO:0000256" key="1">
    <source>
        <dbReference type="ARBA" id="ARBA00038310"/>
    </source>
</evidence>
<dbReference type="InterPro" id="IPR006680">
    <property type="entry name" value="Amidohydro-rel"/>
</dbReference>
<gene>
    <name evidence="3" type="ORF">DM02DRAFT_665713</name>
</gene>
<dbReference type="SUPFAM" id="SSF51556">
    <property type="entry name" value="Metallo-dependent hydrolases"/>
    <property type="match status" value="1"/>
</dbReference>
<keyword evidence="4" id="KW-1185">Reference proteome</keyword>
<dbReference type="PANTHER" id="PTHR43569">
    <property type="entry name" value="AMIDOHYDROLASE"/>
    <property type="match status" value="1"/>
</dbReference>
<dbReference type="Gene3D" id="3.20.20.140">
    <property type="entry name" value="Metal-dependent hydrolases"/>
    <property type="match status" value="1"/>
</dbReference>
<dbReference type="GO" id="GO:0016787">
    <property type="term" value="F:hydrolase activity"/>
    <property type="evidence" value="ECO:0007669"/>
    <property type="project" value="InterPro"/>
</dbReference>
<protein>
    <recommendedName>
        <fullName evidence="2">Amidohydrolase-related domain-containing protein</fullName>
    </recommendedName>
</protein>
<name>A0A2V1EFS1_9PLEO</name>
<dbReference type="Pfam" id="PF04909">
    <property type="entry name" value="Amidohydro_2"/>
    <property type="match status" value="1"/>
</dbReference>
<dbReference type="InterPro" id="IPR052350">
    <property type="entry name" value="Metallo-dep_Lactonases"/>
</dbReference>
<proteinExistence type="inferred from homology"/>
<accession>A0A2V1EFS1</accession>
<reference evidence="3 4" key="1">
    <citation type="journal article" date="2018" name="Sci. Rep.">
        <title>Comparative genomics provides insights into the lifestyle and reveals functional heterogeneity of dark septate endophytic fungi.</title>
        <authorList>
            <person name="Knapp D.G."/>
            <person name="Nemeth J.B."/>
            <person name="Barry K."/>
            <person name="Hainaut M."/>
            <person name="Henrissat B."/>
            <person name="Johnson J."/>
            <person name="Kuo A."/>
            <person name="Lim J.H.P."/>
            <person name="Lipzen A."/>
            <person name="Nolan M."/>
            <person name="Ohm R.A."/>
            <person name="Tamas L."/>
            <person name="Grigoriev I.V."/>
            <person name="Spatafora J.W."/>
            <person name="Nagy L.G."/>
            <person name="Kovacs G.M."/>
        </authorList>
    </citation>
    <scope>NUCLEOTIDE SEQUENCE [LARGE SCALE GENOMIC DNA]</scope>
    <source>
        <strain evidence="3 4">DSE2036</strain>
    </source>
</reference>
<comment type="similarity">
    <text evidence="1">Belongs to the metallo-dependent hydrolases superfamily.</text>
</comment>
<dbReference type="OrthoDB" id="2135488at2759"/>
<dbReference type="AlphaFoldDB" id="A0A2V1EFS1"/>
<evidence type="ECO:0000313" key="3">
    <source>
        <dbReference type="EMBL" id="PVI08340.1"/>
    </source>
</evidence>
<dbReference type="STRING" id="97972.A0A2V1EFS1"/>
<evidence type="ECO:0000259" key="2">
    <source>
        <dbReference type="Pfam" id="PF04909"/>
    </source>
</evidence>
<dbReference type="EMBL" id="KZ805300">
    <property type="protein sequence ID" value="PVI08340.1"/>
    <property type="molecule type" value="Genomic_DNA"/>
</dbReference>
<dbReference type="Proteomes" id="UP000244855">
    <property type="component" value="Unassembled WGS sequence"/>
</dbReference>
<evidence type="ECO:0000313" key="4">
    <source>
        <dbReference type="Proteomes" id="UP000244855"/>
    </source>
</evidence>
<dbReference type="InterPro" id="IPR032466">
    <property type="entry name" value="Metal_Hydrolase"/>
</dbReference>